<evidence type="ECO:0000313" key="2">
    <source>
        <dbReference type="EMBL" id="MCH81940.1"/>
    </source>
</evidence>
<name>A0A392M3N2_9FABA</name>
<feature type="compositionally biased region" description="Basic and acidic residues" evidence="1">
    <location>
        <begin position="1"/>
        <end position="17"/>
    </location>
</feature>
<sequence length="75" mass="8562">EGWRRREHNGSEERTMMDGDLGEEDDDGHEVFQRLKELGYTDGSIYTNKNDGHNILSYSISDIKSKSAAFNMPPL</sequence>
<dbReference type="EMBL" id="LXQA010002989">
    <property type="protein sequence ID" value="MCH81940.1"/>
    <property type="molecule type" value="Genomic_DNA"/>
</dbReference>
<gene>
    <name evidence="2" type="ORF">A2U01_0002734</name>
</gene>
<protein>
    <submittedName>
        <fullName evidence="2">Uncharacterized protein</fullName>
    </submittedName>
</protein>
<keyword evidence="3" id="KW-1185">Reference proteome</keyword>
<feature type="non-terminal residue" evidence="2">
    <location>
        <position position="1"/>
    </location>
</feature>
<evidence type="ECO:0000256" key="1">
    <source>
        <dbReference type="SAM" id="MobiDB-lite"/>
    </source>
</evidence>
<proteinExistence type="predicted"/>
<reference evidence="2 3" key="1">
    <citation type="journal article" date="2018" name="Front. Plant Sci.">
        <title>Red Clover (Trifolium pratense) and Zigzag Clover (T. medium) - A Picture of Genomic Similarities and Differences.</title>
        <authorList>
            <person name="Dluhosova J."/>
            <person name="Istvanek J."/>
            <person name="Nedelnik J."/>
            <person name="Repkova J."/>
        </authorList>
    </citation>
    <scope>NUCLEOTIDE SEQUENCE [LARGE SCALE GENOMIC DNA]</scope>
    <source>
        <strain evidence="3">cv. 10/8</strain>
        <tissue evidence="2">Leaf</tissue>
    </source>
</reference>
<organism evidence="2 3">
    <name type="scientific">Trifolium medium</name>
    <dbReference type="NCBI Taxonomy" id="97028"/>
    <lineage>
        <taxon>Eukaryota</taxon>
        <taxon>Viridiplantae</taxon>
        <taxon>Streptophyta</taxon>
        <taxon>Embryophyta</taxon>
        <taxon>Tracheophyta</taxon>
        <taxon>Spermatophyta</taxon>
        <taxon>Magnoliopsida</taxon>
        <taxon>eudicotyledons</taxon>
        <taxon>Gunneridae</taxon>
        <taxon>Pentapetalae</taxon>
        <taxon>rosids</taxon>
        <taxon>fabids</taxon>
        <taxon>Fabales</taxon>
        <taxon>Fabaceae</taxon>
        <taxon>Papilionoideae</taxon>
        <taxon>50 kb inversion clade</taxon>
        <taxon>NPAAA clade</taxon>
        <taxon>Hologalegina</taxon>
        <taxon>IRL clade</taxon>
        <taxon>Trifolieae</taxon>
        <taxon>Trifolium</taxon>
    </lineage>
</organism>
<comment type="caution">
    <text evidence="2">The sequence shown here is derived from an EMBL/GenBank/DDBJ whole genome shotgun (WGS) entry which is preliminary data.</text>
</comment>
<evidence type="ECO:0000313" key="3">
    <source>
        <dbReference type="Proteomes" id="UP000265520"/>
    </source>
</evidence>
<accession>A0A392M3N2</accession>
<feature type="region of interest" description="Disordered" evidence="1">
    <location>
        <begin position="1"/>
        <end position="26"/>
    </location>
</feature>
<dbReference type="AlphaFoldDB" id="A0A392M3N2"/>
<dbReference type="Proteomes" id="UP000265520">
    <property type="component" value="Unassembled WGS sequence"/>
</dbReference>